<organism evidence="7 8">
    <name type="scientific">Porites evermanni</name>
    <dbReference type="NCBI Taxonomy" id="104178"/>
    <lineage>
        <taxon>Eukaryota</taxon>
        <taxon>Metazoa</taxon>
        <taxon>Cnidaria</taxon>
        <taxon>Anthozoa</taxon>
        <taxon>Hexacorallia</taxon>
        <taxon>Scleractinia</taxon>
        <taxon>Fungiina</taxon>
        <taxon>Poritidae</taxon>
        <taxon>Porites</taxon>
    </lineage>
</organism>
<dbReference type="InterPro" id="IPR036259">
    <property type="entry name" value="MFS_trans_sf"/>
</dbReference>
<comment type="caution">
    <text evidence="7">The sequence shown here is derived from an EMBL/GenBank/DDBJ whole genome shotgun (WGS) entry which is preliminary data.</text>
</comment>
<keyword evidence="5 6" id="KW-0472">Membrane</keyword>
<evidence type="ECO:0000313" key="8">
    <source>
        <dbReference type="Proteomes" id="UP001159427"/>
    </source>
</evidence>
<feature type="transmembrane region" description="Helical" evidence="6">
    <location>
        <begin position="366"/>
        <end position="388"/>
    </location>
</feature>
<evidence type="ECO:0000256" key="3">
    <source>
        <dbReference type="ARBA" id="ARBA00022692"/>
    </source>
</evidence>
<keyword evidence="4 6" id="KW-1133">Transmembrane helix</keyword>
<evidence type="ECO:0008006" key="9">
    <source>
        <dbReference type="Google" id="ProtNLM"/>
    </source>
</evidence>
<feature type="transmembrane region" description="Helical" evidence="6">
    <location>
        <begin position="277"/>
        <end position="297"/>
    </location>
</feature>
<evidence type="ECO:0000256" key="5">
    <source>
        <dbReference type="ARBA" id="ARBA00023136"/>
    </source>
</evidence>
<dbReference type="SUPFAM" id="SSF103473">
    <property type="entry name" value="MFS general substrate transporter"/>
    <property type="match status" value="1"/>
</dbReference>
<accession>A0ABN8PJI7</accession>
<gene>
    <name evidence="7" type="ORF">PEVE_00043251</name>
</gene>
<proteinExistence type="predicted"/>
<keyword evidence="8" id="KW-1185">Reference proteome</keyword>
<comment type="subcellular location">
    <subcellularLocation>
        <location evidence="1">Membrane</location>
        <topology evidence="1">Multi-pass membrane protein</topology>
    </subcellularLocation>
</comment>
<dbReference type="InterPro" id="IPR011701">
    <property type="entry name" value="MFS"/>
</dbReference>
<feature type="transmembrane region" description="Helical" evidence="6">
    <location>
        <begin position="303"/>
        <end position="327"/>
    </location>
</feature>
<feature type="transmembrane region" description="Helical" evidence="6">
    <location>
        <begin position="35"/>
        <end position="55"/>
    </location>
</feature>
<dbReference type="Gene3D" id="1.20.1250.20">
    <property type="entry name" value="MFS general substrate transporter like domains"/>
    <property type="match status" value="1"/>
</dbReference>
<evidence type="ECO:0000256" key="1">
    <source>
        <dbReference type="ARBA" id="ARBA00004141"/>
    </source>
</evidence>
<protein>
    <recommendedName>
        <fullName evidence="9">Major facilitator superfamily domain-containing protein 3</fullName>
    </recommendedName>
</protein>
<feature type="transmembrane region" description="Helical" evidence="6">
    <location>
        <begin position="246"/>
        <end position="268"/>
    </location>
</feature>
<dbReference type="Proteomes" id="UP001159427">
    <property type="component" value="Unassembled WGS sequence"/>
</dbReference>
<dbReference type="PANTHER" id="PTHR12778">
    <property type="entry name" value="SOLUTE CARRIER FAMILY 33 ACETYL-COA TRANSPORTER -RELATED"/>
    <property type="match status" value="1"/>
</dbReference>
<sequence>MSSYLLLALQYVLQGTLYGLQVRYLPIILRKTGSSLFLVGSLNLLIFPWLVKSLWAPIIDAYGDKNTWLSLNYAGIAVSLSLANTNAGLIFASSLVMLNFCSATIDLTLGKILITDHHGNELSKASSVQIIGYKTGFLFGGGLALVLADIYFIGKEILVSLSAIYLILSLAFWVTKRSAKPEVVHKPEVETNLLQGGPRMTGFARSSEFQWMIICACVYKFASHSSQSLLTMFLVDDGETISRLGFLSGVAGQFISIAIASVTGMILAAKWMTPTQMVLLSSLLTVCSVCVQLSVVCSNNTKYIALVYILLNVVHGSQATPVYTLMLRCSQNAPPSFRTTCYSFLGALEILGKQLSLFLAGVIAEFFGYVVGLSISLTVSVLVVLLVWKCPRHLRNTQS</sequence>
<dbReference type="PANTHER" id="PTHR12778:SF10">
    <property type="entry name" value="MAJOR FACILITATOR SUPERFAMILY DOMAIN-CONTAINING PROTEIN 3"/>
    <property type="match status" value="1"/>
</dbReference>
<keyword evidence="3 6" id="KW-0812">Transmembrane</keyword>
<dbReference type="InterPro" id="IPR004752">
    <property type="entry name" value="AmpG_permease/AT-1"/>
</dbReference>
<name>A0ABN8PJI7_9CNID</name>
<evidence type="ECO:0000256" key="4">
    <source>
        <dbReference type="ARBA" id="ARBA00022989"/>
    </source>
</evidence>
<reference evidence="7 8" key="1">
    <citation type="submission" date="2022-05" db="EMBL/GenBank/DDBJ databases">
        <authorList>
            <consortium name="Genoscope - CEA"/>
            <person name="William W."/>
        </authorList>
    </citation>
    <scope>NUCLEOTIDE SEQUENCE [LARGE SCALE GENOMIC DNA]</scope>
</reference>
<dbReference type="EMBL" id="CALNXI010000876">
    <property type="protein sequence ID" value="CAH3144723.1"/>
    <property type="molecule type" value="Genomic_DNA"/>
</dbReference>
<feature type="transmembrane region" description="Helical" evidence="6">
    <location>
        <begin position="130"/>
        <end position="151"/>
    </location>
</feature>
<evidence type="ECO:0000313" key="7">
    <source>
        <dbReference type="EMBL" id="CAH3144723.1"/>
    </source>
</evidence>
<keyword evidence="2" id="KW-0813">Transport</keyword>
<evidence type="ECO:0000256" key="6">
    <source>
        <dbReference type="SAM" id="Phobius"/>
    </source>
</evidence>
<feature type="transmembrane region" description="Helical" evidence="6">
    <location>
        <begin position="157"/>
        <end position="175"/>
    </location>
</feature>
<dbReference type="Pfam" id="PF07690">
    <property type="entry name" value="MFS_1"/>
    <property type="match status" value="1"/>
</dbReference>
<evidence type="ECO:0000256" key="2">
    <source>
        <dbReference type="ARBA" id="ARBA00022448"/>
    </source>
</evidence>